<dbReference type="EMBL" id="CP028923">
    <property type="protein sequence ID" value="QCK15694.1"/>
    <property type="molecule type" value="Genomic_DNA"/>
</dbReference>
<reference evidence="1 2" key="1">
    <citation type="submission" date="2018-04" db="EMBL/GenBank/DDBJ databases">
        <title>Complete genome uncultured novel isolate.</title>
        <authorList>
            <person name="Merlino G."/>
        </authorList>
    </citation>
    <scope>NUCLEOTIDE SEQUENCE [LARGE SCALE GENOMIC DNA]</scope>
    <source>
        <strain evidence="2">R1DC9</strain>
    </source>
</reference>
<accession>A0A4D7K4E3</accession>
<evidence type="ECO:0000313" key="1">
    <source>
        <dbReference type="EMBL" id="QCK15694.1"/>
    </source>
</evidence>
<proteinExistence type="predicted"/>
<evidence type="ECO:0000313" key="2">
    <source>
        <dbReference type="Proteomes" id="UP000298616"/>
    </source>
</evidence>
<organism evidence="1 2">
    <name type="scientific">Mangrovivirga cuniculi</name>
    <dbReference type="NCBI Taxonomy" id="2715131"/>
    <lineage>
        <taxon>Bacteria</taxon>
        <taxon>Pseudomonadati</taxon>
        <taxon>Bacteroidota</taxon>
        <taxon>Cytophagia</taxon>
        <taxon>Cytophagales</taxon>
        <taxon>Mangrovivirgaceae</taxon>
        <taxon>Mangrovivirga</taxon>
    </lineage>
</organism>
<dbReference type="RefSeq" id="WP_137091291.1">
    <property type="nucleotide sequence ID" value="NZ_CP028923.1"/>
</dbReference>
<name>A0A4D7K4E3_9BACT</name>
<evidence type="ECO:0008006" key="3">
    <source>
        <dbReference type="Google" id="ProtNLM"/>
    </source>
</evidence>
<gene>
    <name evidence="1" type="ORF">DCC35_13550</name>
</gene>
<dbReference type="Proteomes" id="UP000298616">
    <property type="component" value="Chromosome"/>
</dbReference>
<protein>
    <recommendedName>
        <fullName evidence="3">NIPSNAP protein</fullName>
    </recommendedName>
</protein>
<dbReference type="KEGG" id="fpf:DCC35_13550"/>
<keyword evidence="2" id="KW-1185">Reference proteome</keyword>
<dbReference type="OrthoDB" id="659133at2"/>
<dbReference type="AlphaFoldDB" id="A0A4D7K4E3"/>
<sequence>MKRIIMIAAVCILFHTEALPQESPAALTETIYLQPKPGMAKQMEEGVAKHNQKYHARGQDNEAVLRRVEYGNKAGWYVWVMNGTYASLDNRPDDDDHSEDWEDNVGKYVEKYGETDLWSFNKNLSFGMDKFQTQKRYEAWAIELKPWQGYRFNAILEKLHAAFEKMGNRTMLVFNSEVNRKGGPDRGIVWGYNNYADLESDSKLVETYNSIHGENSWQNFLEEWKDVVVEVDQEHRFKIE</sequence>